<dbReference type="Gene3D" id="1.20.140.10">
    <property type="entry name" value="Butyryl-CoA Dehydrogenase, subunit A, domain 3"/>
    <property type="match status" value="1"/>
</dbReference>
<dbReference type="Gene3D" id="1.10.540.10">
    <property type="entry name" value="Acyl-CoA dehydrogenase/oxidase, N-terminal domain"/>
    <property type="match status" value="1"/>
</dbReference>
<sequence>MIDDSPKDETSEILRAHAEKAEQYDRPATESLGALRKDGVFALRTPRAYGGEWAGAETIGRRLAGLGRACPSTAWIAGACVTAKNLVVGSFPGSRSDEFFADPDALFCGSGVPAGQGVRVAEGVRITGRWPNVSGCEDAAWAVLALAVEGTLSFTVVPVADLTVDRTWHMAGMRGTGSHSLVADDLLVPARRVAAASAFAAQDLLLYSITVLGPVVGAARGALDATAAMFASDRKPFMSTYSRMGESPGARHWLAEAAHLVNRAENTMLTVARAAESAGLSGAASARLHMELADAGRDCRSAVERMLDLHGASGFATGNVLQRYWRDVAVGSRHPHLNPYLAVERFGTALVSPENTD</sequence>
<dbReference type="InterPro" id="IPR036250">
    <property type="entry name" value="AcylCo_DH-like_C"/>
</dbReference>
<dbReference type="GO" id="GO:0016712">
    <property type="term" value="F:oxidoreductase activity, acting on paired donors, with incorporation or reduction of molecular oxygen, reduced flavin or flavoprotein as one donor, and incorporation of one atom of oxygen"/>
    <property type="evidence" value="ECO:0007669"/>
    <property type="project" value="TreeGrafter"/>
</dbReference>
<accession>A0A1I3L4P7</accession>
<dbReference type="InterPro" id="IPR037069">
    <property type="entry name" value="AcylCoA_DH/ox_N_sf"/>
</dbReference>
<dbReference type="InterPro" id="IPR050741">
    <property type="entry name" value="Acyl-CoA_dehydrogenase"/>
</dbReference>
<dbReference type="STRING" id="115433.SAMN05421835_101816"/>
<dbReference type="GO" id="GO:0033539">
    <property type="term" value="P:fatty acid beta-oxidation using acyl-CoA dehydrogenase"/>
    <property type="evidence" value="ECO:0007669"/>
    <property type="project" value="TreeGrafter"/>
</dbReference>
<dbReference type="InterPro" id="IPR009100">
    <property type="entry name" value="AcylCoA_DH/oxidase_NM_dom_sf"/>
</dbReference>
<dbReference type="SUPFAM" id="SSF56645">
    <property type="entry name" value="Acyl-CoA dehydrogenase NM domain-like"/>
    <property type="match status" value="1"/>
</dbReference>
<dbReference type="GO" id="GO:0003995">
    <property type="term" value="F:acyl-CoA dehydrogenase activity"/>
    <property type="evidence" value="ECO:0007669"/>
    <property type="project" value="TreeGrafter"/>
</dbReference>
<dbReference type="InterPro" id="IPR013107">
    <property type="entry name" value="Acyl-CoA_DH_C"/>
</dbReference>
<keyword evidence="4" id="KW-1185">Reference proteome</keyword>
<evidence type="ECO:0000313" key="3">
    <source>
        <dbReference type="EMBL" id="SFI79649.1"/>
    </source>
</evidence>
<dbReference type="Pfam" id="PF08028">
    <property type="entry name" value="Acyl-CoA_dh_2"/>
    <property type="match status" value="1"/>
</dbReference>
<reference evidence="3 4" key="1">
    <citation type="submission" date="2016-10" db="EMBL/GenBank/DDBJ databases">
        <authorList>
            <person name="de Groot N.N."/>
        </authorList>
    </citation>
    <scope>NUCLEOTIDE SEQUENCE [LARGE SCALE GENOMIC DNA]</scope>
    <source>
        <strain evidence="3 4">DSM 44468</strain>
    </source>
</reference>
<evidence type="ECO:0000313" key="4">
    <source>
        <dbReference type="Proteomes" id="UP000199025"/>
    </source>
</evidence>
<keyword evidence="1" id="KW-0560">Oxidoreductase</keyword>
<evidence type="ECO:0000256" key="1">
    <source>
        <dbReference type="ARBA" id="ARBA00023002"/>
    </source>
</evidence>
<organism evidence="3 4">
    <name type="scientific">Amycolatopsis sacchari</name>
    <dbReference type="NCBI Taxonomy" id="115433"/>
    <lineage>
        <taxon>Bacteria</taxon>
        <taxon>Bacillati</taxon>
        <taxon>Actinomycetota</taxon>
        <taxon>Actinomycetes</taxon>
        <taxon>Pseudonocardiales</taxon>
        <taxon>Pseudonocardiaceae</taxon>
        <taxon>Amycolatopsis</taxon>
    </lineage>
</organism>
<protein>
    <submittedName>
        <fullName evidence="3">Acyl-CoA dehydrogenase</fullName>
    </submittedName>
</protein>
<dbReference type="Gene3D" id="2.40.110.10">
    <property type="entry name" value="Butyryl-CoA Dehydrogenase, subunit A, domain 2"/>
    <property type="match status" value="1"/>
</dbReference>
<dbReference type="GO" id="GO:0005737">
    <property type="term" value="C:cytoplasm"/>
    <property type="evidence" value="ECO:0007669"/>
    <property type="project" value="TreeGrafter"/>
</dbReference>
<dbReference type="PANTHER" id="PTHR48083:SF19">
    <property type="entry name" value="FLAVIN-DEPENDENT MONOOXYGENASE, OXYGENASE SUBUNIT HSAA"/>
    <property type="match status" value="1"/>
</dbReference>
<dbReference type="GO" id="GO:0050660">
    <property type="term" value="F:flavin adenine dinucleotide binding"/>
    <property type="evidence" value="ECO:0007669"/>
    <property type="project" value="InterPro"/>
</dbReference>
<proteinExistence type="predicted"/>
<dbReference type="InterPro" id="IPR046373">
    <property type="entry name" value="Acyl-CoA_Oxase/DH_mid-dom_sf"/>
</dbReference>
<dbReference type="Proteomes" id="UP000199025">
    <property type="component" value="Unassembled WGS sequence"/>
</dbReference>
<evidence type="ECO:0000259" key="2">
    <source>
        <dbReference type="Pfam" id="PF08028"/>
    </source>
</evidence>
<name>A0A1I3L4P7_9PSEU</name>
<dbReference type="RefSeq" id="WP_245782870.1">
    <property type="nucleotide sequence ID" value="NZ_CBDRCA010000069.1"/>
</dbReference>
<feature type="domain" description="Acyl-CoA dehydrogenase C-terminal" evidence="2">
    <location>
        <begin position="213"/>
        <end position="338"/>
    </location>
</feature>
<dbReference type="SUPFAM" id="SSF47203">
    <property type="entry name" value="Acyl-CoA dehydrogenase C-terminal domain-like"/>
    <property type="match status" value="1"/>
</dbReference>
<dbReference type="AlphaFoldDB" id="A0A1I3L4P7"/>
<dbReference type="PANTHER" id="PTHR48083">
    <property type="entry name" value="MEDIUM-CHAIN SPECIFIC ACYL-COA DEHYDROGENASE, MITOCHONDRIAL-RELATED"/>
    <property type="match status" value="1"/>
</dbReference>
<gene>
    <name evidence="3" type="ORF">SAMN05421835_101816</name>
</gene>
<dbReference type="EMBL" id="FORP01000001">
    <property type="protein sequence ID" value="SFI79649.1"/>
    <property type="molecule type" value="Genomic_DNA"/>
</dbReference>
<dbReference type="PIRSF" id="PIRSF016578">
    <property type="entry name" value="HsaA"/>
    <property type="match status" value="1"/>
</dbReference>